<reference evidence="1 2" key="1">
    <citation type="submission" date="2018-06" db="EMBL/GenBank/DDBJ databases">
        <authorList>
            <consortium name="Pathogen Informatics"/>
            <person name="Doyle S."/>
        </authorList>
    </citation>
    <scope>NUCLEOTIDE SEQUENCE [LARGE SCALE GENOMIC DNA]</scope>
    <source>
        <strain evidence="1 2">NCTC5053</strain>
    </source>
</reference>
<dbReference type="EMBL" id="UGMN01000004">
    <property type="protein sequence ID" value="STV62592.1"/>
    <property type="molecule type" value="Genomic_DNA"/>
</dbReference>
<evidence type="ECO:0000313" key="1">
    <source>
        <dbReference type="EMBL" id="STV62592.1"/>
    </source>
</evidence>
<evidence type="ECO:0000313" key="2">
    <source>
        <dbReference type="Proteomes" id="UP000254387"/>
    </source>
</evidence>
<dbReference type="Proteomes" id="UP000254387">
    <property type="component" value="Unassembled WGS sequence"/>
</dbReference>
<accession>A0A378C5N1</accession>
<proteinExistence type="predicted"/>
<sequence>MRAVLFHRHLFPNAPAPTTGALNDKHIILIQMRADAASRHREGDHQVVDTPVRQSTERMHQRCGRFMPVVNRLHQQGPVVFAQVIVAFERTVTDLPFSILMADKAAIDLALHGQSCQFVRA</sequence>
<gene>
    <name evidence="1" type="ORF">NCTC5053_06600</name>
</gene>
<protein>
    <submittedName>
        <fullName evidence="1">Uncharacterized protein</fullName>
    </submittedName>
</protein>
<organism evidence="1 2">
    <name type="scientific">Klebsiella pneumoniae</name>
    <dbReference type="NCBI Taxonomy" id="573"/>
    <lineage>
        <taxon>Bacteria</taxon>
        <taxon>Pseudomonadati</taxon>
        <taxon>Pseudomonadota</taxon>
        <taxon>Gammaproteobacteria</taxon>
        <taxon>Enterobacterales</taxon>
        <taxon>Enterobacteriaceae</taxon>
        <taxon>Klebsiella/Raoultella group</taxon>
        <taxon>Klebsiella</taxon>
        <taxon>Klebsiella pneumoniae complex</taxon>
    </lineage>
</organism>
<dbReference type="AlphaFoldDB" id="A0A378C5N1"/>
<name>A0A378C5N1_KLEPN</name>